<dbReference type="InterPro" id="IPR018113">
    <property type="entry name" value="PTrfase_EIIB_Cys"/>
</dbReference>
<dbReference type="InterPro" id="IPR011055">
    <property type="entry name" value="Dup_hybrid_motif"/>
</dbReference>
<evidence type="ECO:0000313" key="16">
    <source>
        <dbReference type="EMBL" id="TDG80383.1"/>
    </source>
</evidence>
<sequence>MHWTAGFAFSAGLVDFVLSFKNPIANAPYMLILQGLVMAAIYYFGFNFAIKKFNLMTPGREEITDDDDAEESVATDDGDDKYVTEAKKIYAAIGGADNIKVVDNCTTRLRLQLEDTDAINQNAIKRSGAPGLNKLDKHNLQIVIGTEVQFVADALAKLNKTKAPITKTDSETQAATAPVKAAETNSGVTENFYSVADGDYVDLEDLPDKTFAEKMIGDGFAIEPTNGTITAPVDGMVTTVFPTKHAVGFKTDAGLEVLLHMGLDTVELKGAPFDIKVSDGQKVTHGDPIAQVDLNAIRTAGKKTAMIVIVTNMDAVGIMKFKPLSEKVTSSSLILTTTTK</sequence>
<comment type="caution">
    <text evidence="16">The sequence shown here is derived from an EMBL/GenBank/DDBJ whole genome shotgun (WGS) entry which is preliminary data.</text>
</comment>
<evidence type="ECO:0000256" key="5">
    <source>
        <dbReference type="ARBA" id="ARBA00022597"/>
    </source>
</evidence>
<name>A0A4R5NT13_9LACO</name>
<dbReference type="Gene3D" id="2.70.70.10">
    <property type="entry name" value="Glucose Permease (Domain IIA)"/>
    <property type="match status" value="1"/>
</dbReference>
<feature type="active site" description="Phosphocysteine intermediate; for EIIB activity" evidence="12">
    <location>
        <position position="105"/>
    </location>
</feature>
<evidence type="ECO:0000256" key="4">
    <source>
        <dbReference type="ARBA" id="ARBA00022475"/>
    </source>
</evidence>
<dbReference type="GO" id="GO:0016301">
    <property type="term" value="F:kinase activity"/>
    <property type="evidence" value="ECO:0007669"/>
    <property type="project" value="UniProtKB-KW"/>
</dbReference>
<keyword evidence="4" id="KW-1003">Cell membrane</keyword>
<dbReference type="InterPro" id="IPR001127">
    <property type="entry name" value="PTS_EIIA_1_perm"/>
</dbReference>
<dbReference type="Pfam" id="PF00358">
    <property type="entry name" value="PTS_EIIA_1"/>
    <property type="match status" value="1"/>
</dbReference>
<dbReference type="SUPFAM" id="SSF55604">
    <property type="entry name" value="Glucose permease domain IIB"/>
    <property type="match status" value="1"/>
</dbReference>
<evidence type="ECO:0000256" key="11">
    <source>
        <dbReference type="ARBA" id="ARBA00023136"/>
    </source>
</evidence>
<dbReference type="PROSITE" id="PS01035">
    <property type="entry name" value="PTS_EIIB_TYPE_1_CYS"/>
    <property type="match status" value="1"/>
</dbReference>
<dbReference type="AlphaFoldDB" id="A0A4R5NT13"/>
<evidence type="ECO:0000256" key="1">
    <source>
        <dbReference type="ARBA" id="ARBA00004496"/>
    </source>
</evidence>
<dbReference type="Proteomes" id="UP000294854">
    <property type="component" value="Unassembled WGS sequence"/>
</dbReference>
<dbReference type="Gene3D" id="3.30.1360.60">
    <property type="entry name" value="Glucose permease domain IIB"/>
    <property type="match status" value="1"/>
</dbReference>
<evidence type="ECO:0000256" key="6">
    <source>
        <dbReference type="ARBA" id="ARBA00022679"/>
    </source>
</evidence>
<dbReference type="FunFam" id="2.70.70.10:FF:000001">
    <property type="entry name" value="PTS system glucose-specific IIA component"/>
    <property type="match status" value="1"/>
</dbReference>
<evidence type="ECO:0000259" key="15">
    <source>
        <dbReference type="PROSITE" id="PS51098"/>
    </source>
</evidence>
<protein>
    <recommendedName>
        <fullName evidence="18">PTS EIIA type-1 domain-containing protein</fullName>
    </recommendedName>
</protein>
<dbReference type="NCBIfam" id="TIGR00826">
    <property type="entry name" value="EIIB_glc"/>
    <property type="match status" value="1"/>
</dbReference>
<gene>
    <name evidence="16" type="ORF">C5L31_000749</name>
</gene>
<evidence type="ECO:0000313" key="17">
    <source>
        <dbReference type="Proteomes" id="UP000294854"/>
    </source>
</evidence>
<keyword evidence="11 13" id="KW-0472">Membrane</keyword>
<feature type="transmembrane region" description="Helical" evidence="13">
    <location>
        <begin position="29"/>
        <end position="50"/>
    </location>
</feature>
<evidence type="ECO:0008006" key="18">
    <source>
        <dbReference type="Google" id="ProtNLM"/>
    </source>
</evidence>
<evidence type="ECO:0000256" key="8">
    <source>
        <dbReference type="ARBA" id="ARBA00022692"/>
    </source>
</evidence>
<evidence type="ECO:0000256" key="7">
    <source>
        <dbReference type="ARBA" id="ARBA00022683"/>
    </source>
</evidence>
<keyword evidence="10 13" id="KW-1133">Transmembrane helix</keyword>
<keyword evidence="8 13" id="KW-0812">Transmembrane</keyword>
<evidence type="ECO:0000256" key="12">
    <source>
        <dbReference type="PROSITE-ProRule" id="PRU00421"/>
    </source>
</evidence>
<keyword evidence="5" id="KW-0762">Sugar transport</keyword>
<evidence type="ECO:0000259" key="14">
    <source>
        <dbReference type="PROSITE" id="PS51093"/>
    </source>
</evidence>
<dbReference type="PANTHER" id="PTHR45008">
    <property type="entry name" value="PTS SYSTEM GLUCOSE-SPECIFIC EIIA COMPONENT"/>
    <property type="match status" value="1"/>
</dbReference>
<dbReference type="Pfam" id="PF00367">
    <property type="entry name" value="PTS_EIIB"/>
    <property type="match status" value="1"/>
</dbReference>
<keyword evidence="7" id="KW-0598">Phosphotransferase system</keyword>
<dbReference type="PROSITE" id="PS51093">
    <property type="entry name" value="PTS_EIIA_TYPE_1"/>
    <property type="match status" value="1"/>
</dbReference>
<comment type="subcellular location">
    <subcellularLocation>
        <location evidence="2">Cell membrane</location>
        <topology evidence="2">Multi-pass membrane protein</topology>
    </subcellularLocation>
    <subcellularLocation>
        <location evidence="1">Cytoplasm</location>
    </subcellularLocation>
</comment>
<evidence type="ECO:0000256" key="3">
    <source>
        <dbReference type="ARBA" id="ARBA00022448"/>
    </source>
</evidence>
<dbReference type="STRING" id="1122149.FD44_GL001286"/>
<dbReference type="PROSITE" id="PS51098">
    <property type="entry name" value="PTS_EIIB_TYPE_1"/>
    <property type="match status" value="1"/>
</dbReference>
<dbReference type="GO" id="GO:0009401">
    <property type="term" value="P:phosphoenolpyruvate-dependent sugar phosphotransferase system"/>
    <property type="evidence" value="ECO:0007669"/>
    <property type="project" value="UniProtKB-KW"/>
</dbReference>
<feature type="domain" description="PTS EIIB type-1" evidence="15">
    <location>
        <begin position="83"/>
        <end position="165"/>
    </location>
</feature>
<evidence type="ECO:0000256" key="10">
    <source>
        <dbReference type="ARBA" id="ARBA00022989"/>
    </source>
</evidence>
<dbReference type="CDD" id="cd00212">
    <property type="entry name" value="PTS_IIB_glc"/>
    <property type="match status" value="1"/>
</dbReference>
<dbReference type="GO" id="GO:0005886">
    <property type="term" value="C:plasma membrane"/>
    <property type="evidence" value="ECO:0007669"/>
    <property type="project" value="UniProtKB-SubCell"/>
</dbReference>
<dbReference type="NCBIfam" id="TIGR00830">
    <property type="entry name" value="PTBA"/>
    <property type="match status" value="1"/>
</dbReference>
<dbReference type="PROSITE" id="PS00371">
    <property type="entry name" value="PTS_EIIA_TYPE_1_HIS"/>
    <property type="match status" value="1"/>
</dbReference>
<dbReference type="InterPro" id="IPR001996">
    <property type="entry name" value="PTS_IIB_1"/>
</dbReference>
<dbReference type="GO" id="GO:0005737">
    <property type="term" value="C:cytoplasm"/>
    <property type="evidence" value="ECO:0007669"/>
    <property type="project" value="UniProtKB-SubCell"/>
</dbReference>
<dbReference type="InterPro" id="IPR050890">
    <property type="entry name" value="PTS_EIIA_component"/>
</dbReference>
<evidence type="ECO:0000256" key="9">
    <source>
        <dbReference type="ARBA" id="ARBA00022777"/>
    </source>
</evidence>
<dbReference type="GO" id="GO:0008982">
    <property type="term" value="F:protein-N(PI)-phosphohistidine-sugar phosphotransferase activity"/>
    <property type="evidence" value="ECO:0007669"/>
    <property type="project" value="InterPro"/>
</dbReference>
<keyword evidence="6" id="KW-0808">Transferase</keyword>
<reference evidence="16 17" key="1">
    <citation type="journal article" date="2019" name="Appl. Microbiol. Biotechnol.">
        <title>Uncovering carbohydrate metabolism through a genotype-phenotype association study of 56 lactic acid bacteria genomes.</title>
        <authorList>
            <person name="Buron-Moles G."/>
            <person name="Chailyan A."/>
            <person name="Dolejs I."/>
            <person name="Forster J."/>
            <person name="Miks M.H."/>
        </authorList>
    </citation>
    <scope>NUCLEOTIDE SEQUENCE [LARGE SCALE GENOMIC DNA]</scope>
    <source>
        <strain evidence="16 17">ATCC 49373</strain>
    </source>
</reference>
<keyword evidence="3" id="KW-0813">Transport</keyword>
<feature type="domain" description="PTS EIIA type-1" evidence="14">
    <location>
        <begin position="208"/>
        <end position="312"/>
    </location>
</feature>
<evidence type="ECO:0000256" key="2">
    <source>
        <dbReference type="ARBA" id="ARBA00004651"/>
    </source>
</evidence>
<organism evidence="16 17">
    <name type="scientific">Secundilactobacillus malefermentans</name>
    <dbReference type="NCBI Taxonomy" id="176292"/>
    <lineage>
        <taxon>Bacteria</taxon>
        <taxon>Bacillati</taxon>
        <taxon>Bacillota</taxon>
        <taxon>Bacilli</taxon>
        <taxon>Lactobacillales</taxon>
        <taxon>Lactobacillaceae</taxon>
        <taxon>Secundilactobacillus</taxon>
    </lineage>
</organism>
<accession>A0A4R5NT13</accession>
<dbReference type="PANTHER" id="PTHR45008:SF1">
    <property type="entry name" value="PTS SYSTEM GLUCOSE-SPECIFIC EIIA COMPONENT"/>
    <property type="match status" value="1"/>
</dbReference>
<dbReference type="EMBL" id="PUFO01000010">
    <property type="protein sequence ID" value="TDG80383.1"/>
    <property type="molecule type" value="Genomic_DNA"/>
</dbReference>
<keyword evidence="9" id="KW-0418">Kinase</keyword>
<keyword evidence="17" id="KW-1185">Reference proteome</keyword>
<proteinExistence type="predicted"/>
<dbReference type="SUPFAM" id="SSF51261">
    <property type="entry name" value="Duplicated hybrid motif"/>
    <property type="match status" value="1"/>
</dbReference>
<dbReference type="InterPro" id="IPR036878">
    <property type="entry name" value="Glu_permease_IIB"/>
</dbReference>
<evidence type="ECO:0000256" key="13">
    <source>
        <dbReference type="SAM" id="Phobius"/>
    </source>
</evidence>